<evidence type="ECO:0000256" key="1">
    <source>
        <dbReference type="ARBA" id="ARBA00010641"/>
    </source>
</evidence>
<evidence type="ECO:0000256" key="5">
    <source>
        <dbReference type="ARBA" id="ARBA00023163"/>
    </source>
</evidence>
<reference evidence="8 9" key="1">
    <citation type="submission" date="2019-06" db="EMBL/GenBank/DDBJ databases">
        <title>Pseudomonas bimorpha sp. nov. isolated from bovine raw milk and skim milk concentrate.</title>
        <authorList>
            <person name="Hofmann K."/>
            <person name="Huptas C."/>
            <person name="Doll E."/>
            <person name="Scherer S."/>
            <person name="Wenning M."/>
        </authorList>
    </citation>
    <scope>NUCLEOTIDE SEQUENCE [LARGE SCALE GENOMIC DNA]</scope>
    <source>
        <strain evidence="8 9">DSM 13124</strain>
    </source>
</reference>
<keyword evidence="4" id="KW-0238">DNA-binding</keyword>
<dbReference type="Gene3D" id="1.10.10.10">
    <property type="entry name" value="Winged helix-like DNA-binding domain superfamily/Winged helix DNA-binding domain"/>
    <property type="match status" value="1"/>
</dbReference>
<dbReference type="InterPro" id="IPR013249">
    <property type="entry name" value="RNA_pol_sigma70_r4_t2"/>
</dbReference>
<comment type="caution">
    <text evidence="8">The sequence shown here is derived from an EMBL/GenBank/DDBJ whole genome shotgun (WGS) entry which is preliminary data.</text>
</comment>
<dbReference type="Proteomes" id="UP000316123">
    <property type="component" value="Unassembled WGS sequence"/>
</dbReference>
<proteinExistence type="inferred from homology"/>
<dbReference type="PANTHER" id="PTHR43133:SF8">
    <property type="entry name" value="RNA POLYMERASE SIGMA FACTOR HI_1459-RELATED"/>
    <property type="match status" value="1"/>
</dbReference>
<keyword evidence="5" id="KW-0804">Transcription</keyword>
<keyword evidence="3" id="KW-0731">Sigma factor</keyword>
<dbReference type="NCBIfam" id="TIGR02937">
    <property type="entry name" value="sigma70-ECF"/>
    <property type="match status" value="1"/>
</dbReference>
<dbReference type="Pfam" id="PF04542">
    <property type="entry name" value="Sigma70_r2"/>
    <property type="match status" value="1"/>
</dbReference>
<name>A0A8H2K9Y0_PSEMA</name>
<accession>A0A8H2K9Y0</accession>
<organism evidence="8 9">
    <name type="scientific">Pseudomonas marginalis</name>
    <name type="common">Pseudomonas panacis</name>
    <dbReference type="NCBI Taxonomy" id="298"/>
    <lineage>
        <taxon>Bacteria</taxon>
        <taxon>Pseudomonadati</taxon>
        <taxon>Pseudomonadota</taxon>
        <taxon>Gammaproteobacteria</taxon>
        <taxon>Pseudomonadales</taxon>
        <taxon>Pseudomonadaceae</taxon>
        <taxon>Pseudomonas</taxon>
    </lineage>
</organism>
<evidence type="ECO:0000313" key="9">
    <source>
        <dbReference type="Proteomes" id="UP000316123"/>
    </source>
</evidence>
<gene>
    <name evidence="8" type="ORF">FIV41_24650</name>
</gene>
<dbReference type="GO" id="GO:0006352">
    <property type="term" value="P:DNA-templated transcription initiation"/>
    <property type="evidence" value="ECO:0007669"/>
    <property type="project" value="InterPro"/>
</dbReference>
<protein>
    <submittedName>
        <fullName evidence="8">Sigma-70 family RNA polymerase sigma factor</fullName>
    </submittedName>
</protein>
<dbReference type="Pfam" id="PF08281">
    <property type="entry name" value="Sigma70_r4_2"/>
    <property type="match status" value="1"/>
</dbReference>
<keyword evidence="2" id="KW-0805">Transcription regulation</keyword>
<dbReference type="GO" id="GO:0016987">
    <property type="term" value="F:sigma factor activity"/>
    <property type="evidence" value="ECO:0007669"/>
    <property type="project" value="UniProtKB-KW"/>
</dbReference>
<dbReference type="PANTHER" id="PTHR43133">
    <property type="entry name" value="RNA POLYMERASE ECF-TYPE SIGMA FACTO"/>
    <property type="match status" value="1"/>
</dbReference>
<evidence type="ECO:0000256" key="2">
    <source>
        <dbReference type="ARBA" id="ARBA00023015"/>
    </source>
</evidence>
<evidence type="ECO:0000259" key="7">
    <source>
        <dbReference type="Pfam" id="PF08281"/>
    </source>
</evidence>
<dbReference type="SUPFAM" id="SSF88946">
    <property type="entry name" value="Sigma2 domain of RNA polymerase sigma factors"/>
    <property type="match status" value="1"/>
</dbReference>
<dbReference type="AlphaFoldDB" id="A0A8H2K9Y0"/>
<dbReference type="OrthoDB" id="6852082at2"/>
<dbReference type="Gene3D" id="1.10.1740.10">
    <property type="match status" value="1"/>
</dbReference>
<dbReference type="InterPro" id="IPR039425">
    <property type="entry name" value="RNA_pol_sigma-70-like"/>
</dbReference>
<dbReference type="InterPro" id="IPR013324">
    <property type="entry name" value="RNA_pol_sigma_r3/r4-like"/>
</dbReference>
<evidence type="ECO:0000256" key="3">
    <source>
        <dbReference type="ARBA" id="ARBA00023082"/>
    </source>
</evidence>
<dbReference type="GO" id="GO:0003677">
    <property type="term" value="F:DNA binding"/>
    <property type="evidence" value="ECO:0007669"/>
    <property type="project" value="UniProtKB-KW"/>
</dbReference>
<evidence type="ECO:0000313" key="8">
    <source>
        <dbReference type="EMBL" id="TWR53361.1"/>
    </source>
</evidence>
<evidence type="ECO:0000256" key="4">
    <source>
        <dbReference type="ARBA" id="ARBA00023125"/>
    </source>
</evidence>
<sequence>MIMASDRDAKPHGVEHGCAPNEIWLFLIHHDAIIRQRCRRLLRRPQDAEDALSEVRLHLFNLLSKAPERLNSVENVPAWLKRVAHNFCIDRLRKTPVTCSLEWLDHDLYESVTWQPPHDDPERNACGQEALQALNLAIGRLPATLSQALALRCIDGLEYEGMAGTLLISESNARKRVQLARQQLRGLLGPICGT</sequence>
<dbReference type="InterPro" id="IPR013325">
    <property type="entry name" value="RNA_pol_sigma_r2"/>
</dbReference>
<dbReference type="SUPFAM" id="SSF88659">
    <property type="entry name" value="Sigma3 and sigma4 domains of RNA polymerase sigma factors"/>
    <property type="match status" value="1"/>
</dbReference>
<evidence type="ECO:0000259" key="6">
    <source>
        <dbReference type="Pfam" id="PF04542"/>
    </source>
</evidence>
<dbReference type="EMBL" id="VFEQ01000021">
    <property type="protein sequence ID" value="TWR53361.1"/>
    <property type="molecule type" value="Genomic_DNA"/>
</dbReference>
<comment type="similarity">
    <text evidence="1">Belongs to the sigma-70 factor family. ECF subfamily.</text>
</comment>
<feature type="domain" description="RNA polymerase sigma factor 70 region 4 type 2" evidence="7">
    <location>
        <begin position="132"/>
        <end position="184"/>
    </location>
</feature>
<dbReference type="InterPro" id="IPR036388">
    <property type="entry name" value="WH-like_DNA-bd_sf"/>
</dbReference>
<dbReference type="InterPro" id="IPR014284">
    <property type="entry name" value="RNA_pol_sigma-70_dom"/>
</dbReference>
<dbReference type="InterPro" id="IPR007627">
    <property type="entry name" value="RNA_pol_sigma70_r2"/>
</dbReference>
<feature type="domain" description="RNA polymerase sigma-70 region 2" evidence="6">
    <location>
        <begin position="34"/>
        <end position="94"/>
    </location>
</feature>